<protein>
    <recommendedName>
        <fullName evidence="3">Serine kinase</fullName>
    </recommendedName>
</protein>
<dbReference type="Gene3D" id="3.40.50.300">
    <property type="entry name" value="P-loop containing nucleotide triphosphate hydrolases"/>
    <property type="match status" value="1"/>
</dbReference>
<comment type="caution">
    <text evidence="1">The sequence shown here is derived from an EMBL/GenBank/DDBJ whole genome shotgun (WGS) entry which is preliminary data.</text>
</comment>
<organism evidence="1 2">
    <name type="scientific">Jiangella mangrovi</name>
    <dbReference type="NCBI Taxonomy" id="1524084"/>
    <lineage>
        <taxon>Bacteria</taxon>
        <taxon>Bacillati</taxon>
        <taxon>Actinomycetota</taxon>
        <taxon>Actinomycetes</taxon>
        <taxon>Jiangellales</taxon>
        <taxon>Jiangellaceae</taxon>
        <taxon>Jiangella</taxon>
    </lineage>
</organism>
<dbReference type="SUPFAM" id="SSF53795">
    <property type="entry name" value="PEP carboxykinase-like"/>
    <property type="match status" value="1"/>
</dbReference>
<name>A0A7W9LJK3_9ACTN</name>
<sequence>MTERLVLDVVGVPVEVSAPDGAPAEELYAAAALVAIERSPRLLLHAGAVARDGRAVLFPGESGTGKSTMVAACLRRGFDYLSDELVAVETDTGCVTGWARPLMLTAWAQGALGLGPVGPGTALATAAHATKAAVPCDRLGATAVAATLPVAHVVELRRGAPQTRLVPRPAGEVLAQVLRAGFNHYRLGAGAWAAAAALARGARGWRLEVSGLDEGADAVRDLLSRRSG</sequence>
<evidence type="ECO:0000313" key="2">
    <source>
        <dbReference type="Proteomes" id="UP000542813"/>
    </source>
</evidence>
<keyword evidence="2" id="KW-1185">Reference proteome</keyword>
<dbReference type="Proteomes" id="UP000542813">
    <property type="component" value="Unassembled WGS sequence"/>
</dbReference>
<dbReference type="InterPro" id="IPR025662">
    <property type="entry name" value="Sigma_54_int_dom_ATP-bd_1"/>
</dbReference>
<dbReference type="EMBL" id="JACHMM010000001">
    <property type="protein sequence ID" value="MBB5786205.1"/>
    <property type="molecule type" value="Genomic_DNA"/>
</dbReference>
<evidence type="ECO:0008006" key="3">
    <source>
        <dbReference type="Google" id="ProtNLM"/>
    </source>
</evidence>
<accession>A0A7W9LJK3</accession>
<proteinExistence type="predicted"/>
<dbReference type="InterPro" id="IPR027417">
    <property type="entry name" value="P-loop_NTPase"/>
</dbReference>
<evidence type="ECO:0000313" key="1">
    <source>
        <dbReference type="EMBL" id="MBB5786205.1"/>
    </source>
</evidence>
<gene>
    <name evidence="1" type="ORF">HD601_000780</name>
</gene>
<dbReference type="PROSITE" id="PS00675">
    <property type="entry name" value="SIGMA54_INTERACT_1"/>
    <property type="match status" value="1"/>
</dbReference>
<dbReference type="AlphaFoldDB" id="A0A7W9LJK3"/>
<reference evidence="1 2" key="1">
    <citation type="submission" date="2020-08" db="EMBL/GenBank/DDBJ databases">
        <title>Sequencing the genomes of 1000 actinobacteria strains.</title>
        <authorList>
            <person name="Klenk H.-P."/>
        </authorList>
    </citation>
    <scope>NUCLEOTIDE SEQUENCE [LARGE SCALE GENOMIC DNA]</scope>
    <source>
        <strain evidence="1 2">DSM 102122</strain>
    </source>
</reference>
<dbReference type="RefSeq" id="WP_184819518.1">
    <property type="nucleotide sequence ID" value="NZ_JACHMM010000001.1"/>
</dbReference>